<dbReference type="RefSeq" id="WP_092446338.1">
    <property type="nucleotide sequence ID" value="NZ_LT629774.1"/>
</dbReference>
<dbReference type="STRING" id="1249933.SAMN04489797_1816"/>
<gene>
    <name evidence="2" type="ORF">SAMN04489797_1816</name>
</gene>
<keyword evidence="1" id="KW-0732">Signal</keyword>
<sequence length="575" mass="64024">MKKNKIALQILSFSLIALSIIACDDDFVSLESDVINGGVATNFDIDSRKYDVIAYTKALAPVQTNSLGLTTLGIYDDAYGRVTASFVTQLTPSTYSPSFGDEAKVDSVVVTLPYFSTATGTDDDGNITYSLDSVISKTEDYSNIRLRIFENNYFIRDFDPTGDFNEGQAYYSNKTASTSETIPVTALEGTEFSFVEYDDPTGSNMTVVDNIIDINNKGYNLKDVNELDDNGDKTLLATQPPGIRVMLEPTFWEDKILAKEGDAVLSNLNNFTEYFRGLYFKAEAVNDDGSFLILNTGSTNNANVTIYYSKLTASTTDDPELRDNSTYVLNFGTNKINFLENDYTLPIADGSSENGDSRIYLKGGEGAIAGIKLFDGYNEEAGMSNFDKFRNDFVNLENDKYSSSKRLVNEANLVFYVDRDQLDLLNQDPENEPNRLYLYDVDNKTPLIDYYLDVTNTSLPSYSKISHLGALQRVDEEPTNKGVKYKLRLTEHINNLLIRDSTNVELGLAVSLNVNIEDPSVSISQNKVQTDDDLDLTVPVSSILSPRGTILYGNNTSESDEDKRVYLEIFYTEPN</sequence>
<proteinExistence type="predicted"/>
<dbReference type="Pfam" id="PF14092">
    <property type="entry name" value="DUF4270"/>
    <property type="match status" value="1"/>
</dbReference>
<protein>
    <recommendedName>
        <fullName evidence="4">DUF4270 domain-containing protein</fullName>
    </recommendedName>
</protein>
<organism evidence="2 3">
    <name type="scientific">Winogradskyella sediminis</name>
    <dbReference type="NCBI Taxonomy" id="1382466"/>
    <lineage>
        <taxon>Bacteria</taxon>
        <taxon>Pseudomonadati</taxon>
        <taxon>Bacteroidota</taxon>
        <taxon>Flavobacteriia</taxon>
        <taxon>Flavobacteriales</taxon>
        <taxon>Flavobacteriaceae</taxon>
        <taxon>Winogradskyella</taxon>
    </lineage>
</organism>
<reference evidence="2 3" key="1">
    <citation type="submission" date="2016-10" db="EMBL/GenBank/DDBJ databases">
        <authorList>
            <person name="Varghese N."/>
            <person name="Submissions S."/>
        </authorList>
    </citation>
    <scope>NUCLEOTIDE SEQUENCE [LARGE SCALE GENOMIC DNA]</scope>
    <source>
        <strain evidence="2 3">RHA_55</strain>
    </source>
</reference>
<evidence type="ECO:0008006" key="4">
    <source>
        <dbReference type="Google" id="ProtNLM"/>
    </source>
</evidence>
<accession>A0A1H1T0Y9</accession>
<evidence type="ECO:0000313" key="3">
    <source>
        <dbReference type="Proteomes" id="UP000198963"/>
    </source>
</evidence>
<evidence type="ECO:0000256" key="1">
    <source>
        <dbReference type="SAM" id="SignalP"/>
    </source>
</evidence>
<name>A0A1H1T0Y9_9FLAO</name>
<keyword evidence="3" id="KW-1185">Reference proteome</keyword>
<evidence type="ECO:0000313" key="2">
    <source>
        <dbReference type="EMBL" id="SDS53646.1"/>
    </source>
</evidence>
<dbReference type="InterPro" id="IPR025366">
    <property type="entry name" value="DUF4270"/>
</dbReference>
<dbReference type="AlphaFoldDB" id="A0A1H1T0Y9"/>
<dbReference type="EMBL" id="LT629774">
    <property type="protein sequence ID" value="SDS53646.1"/>
    <property type="molecule type" value="Genomic_DNA"/>
</dbReference>
<dbReference type="PROSITE" id="PS51257">
    <property type="entry name" value="PROKAR_LIPOPROTEIN"/>
    <property type="match status" value="1"/>
</dbReference>
<feature type="chain" id="PRO_5009260669" description="DUF4270 domain-containing protein" evidence="1">
    <location>
        <begin position="23"/>
        <end position="575"/>
    </location>
</feature>
<feature type="signal peptide" evidence="1">
    <location>
        <begin position="1"/>
        <end position="22"/>
    </location>
</feature>
<dbReference type="Proteomes" id="UP000198963">
    <property type="component" value="Chromosome I"/>
</dbReference>